<proteinExistence type="predicted"/>
<keyword evidence="2" id="KW-0378">Hydrolase</keyword>
<name>A0A6N7XJJ1_9FIRM</name>
<evidence type="ECO:0000313" key="3">
    <source>
        <dbReference type="Proteomes" id="UP000469523"/>
    </source>
</evidence>
<protein>
    <submittedName>
        <fullName evidence="2">Replicative DNA helicase</fullName>
    </submittedName>
</protein>
<dbReference type="Proteomes" id="UP000469523">
    <property type="component" value="Unassembled WGS sequence"/>
</dbReference>
<gene>
    <name evidence="2" type="ORF">FYJ83_12180</name>
</gene>
<keyword evidence="1" id="KW-1133">Transmembrane helix</keyword>
<evidence type="ECO:0000256" key="1">
    <source>
        <dbReference type="SAM" id="Phobius"/>
    </source>
</evidence>
<keyword evidence="1" id="KW-0812">Transmembrane</keyword>
<dbReference type="GO" id="GO:0004386">
    <property type="term" value="F:helicase activity"/>
    <property type="evidence" value="ECO:0007669"/>
    <property type="project" value="UniProtKB-KW"/>
</dbReference>
<sequence length="502" mass="59659">MGISIKNITENYRERMERLVLFDPLYELKRKTGKDNSGNIIDYYGLGLLTLLFFFENMLIRNKKAGVLELTEFLSNLTYGQLDLSYEDYVKMSREIIQVFRPSSGKRNSREFYNWETGKDEIIQYSILKASDFDSKSNLQYYKLDEQGLELIFATKEFFSEFQLSINQLILRKQLEKGEFAGALRQIDEMRMDVRHLQEKIYSIKHEIQRNIISDETYKRYETIVDDIHFRLNRENEEFEELKLFIGETKNRLEYEIHKDKMEKAYGLVLRIERELGEVHYEHRNLLLESIEMKTTALNAAQESLYYVGIDSFNFKEQITSKLLSIPLPLEASRNLAAPFLYLEKAELWSPLAVFAKQGIIKKGTEDRGRTFIDPLEEGEIQEDIKIQQRNYEYIMEIILRLIDNENHISLEEVVNHIIRNEDESILNHRSFYDFWLLLHYNSPIKMEIEENQNLMLEKVIKLLEKDYTQLEVVEINGKVQPNTRYTIRNMKLSLEVKNSDI</sequence>
<keyword evidence="2" id="KW-0067">ATP-binding</keyword>
<comment type="caution">
    <text evidence="2">The sequence shown here is derived from an EMBL/GenBank/DDBJ whole genome shotgun (WGS) entry which is preliminary data.</text>
</comment>
<dbReference type="RefSeq" id="WP_154440888.1">
    <property type="nucleotide sequence ID" value="NZ_JAHLPJ010000001.1"/>
</dbReference>
<dbReference type="EMBL" id="VUNQ01000027">
    <property type="protein sequence ID" value="MSU02229.1"/>
    <property type="molecule type" value="Genomic_DNA"/>
</dbReference>
<accession>A0A6N7XJJ1</accession>
<organism evidence="2 3">
    <name type="scientific">Tissierella pigra</name>
    <dbReference type="NCBI Taxonomy" id="2607614"/>
    <lineage>
        <taxon>Bacteria</taxon>
        <taxon>Bacillati</taxon>
        <taxon>Bacillota</taxon>
        <taxon>Tissierellia</taxon>
        <taxon>Tissierellales</taxon>
        <taxon>Tissierellaceae</taxon>
        <taxon>Tissierella</taxon>
    </lineage>
</organism>
<keyword evidence="3" id="KW-1185">Reference proteome</keyword>
<feature type="transmembrane region" description="Helical" evidence="1">
    <location>
        <begin position="43"/>
        <end position="60"/>
    </location>
</feature>
<dbReference type="AlphaFoldDB" id="A0A6N7XJJ1"/>
<keyword evidence="1" id="KW-0472">Membrane</keyword>
<keyword evidence="2" id="KW-0547">Nucleotide-binding</keyword>
<keyword evidence="2" id="KW-0347">Helicase</keyword>
<reference evidence="2 3" key="1">
    <citation type="submission" date="2019-09" db="EMBL/GenBank/DDBJ databases">
        <title>In-depth cultivation of the pig gut microbiome towards novel bacterial diversity and tailored functional studies.</title>
        <authorList>
            <person name="Wylensek D."/>
            <person name="Hitch T.C.A."/>
            <person name="Clavel T."/>
        </authorList>
    </citation>
    <scope>NUCLEOTIDE SEQUENCE [LARGE SCALE GENOMIC DNA]</scope>
    <source>
        <strain evidence="2 3">WCA3-693-APC-4?</strain>
    </source>
</reference>
<evidence type="ECO:0000313" key="2">
    <source>
        <dbReference type="EMBL" id="MSU02229.1"/>
    </source>
</evidence>